<dbReference type="EnsemblMetazoa" id="Aqu2.1.13008_001">
    <property type="protein sequence ID" value="Aqu2.1.13008_001"/>
    <property type="gene ID" value="Aqu2.1.13008"/>
</dbReference>
<sequence length="86" mass="9370">MLLGWRPFWGCARPTQPYIPSANACNVLIRDLTFDDNKLNEVTVELLLVIILARPGPCHSRPSLGLDDPGIGPAIDGIRKCKGNTS</sequence>
<dbReference type="AlphaFoldDB" id="A0A1X7TET1"/>
<protein>
    <submittedName>
        <fullName evidence="1">Uncharacterized protein</fullName>
    </submittedName>
</protein>
<evidence type="ECO:0000313" key="1">
    <source>
        <dbReference type="EnsemblMetazoa" id="Aqu2.1.13008_001"/>
    </source>
</evidence>
<dbReference type="InParanoid" id="A0A1X7TET1"/>
<accession>A0A1X7TET1</accession>
<organism evidence="1">
    <name type="scientific">Amphimedon queenslandica</name>
    <name type="common">Sponge</name>
    <dbReference type="NCBI Taxonomy" id="400682"/>
    <lineage>
        <taxon>Eukaryota</taxon>
        <taxon>Metazoa</taxon>
        <taxon>Porifera</taxon>
        <taxon>Demospongiae</taxon>
        <taxon>Heteroscleromorpha</taxon>
        <taxon>Haplosclerida</taxon>
        <taxon>Niphatidae</taxon>
        <taxon>Amphimedon</taxon>
    </lineage>
</organism>
<name>A0A1X7TET1_AMPQE</name>
<reference evidence="1" key="1">
    <citation type="submission" date="2017-05" db="UniProtKB">
        <authorList>
            <consortium name="EnsemblMetazoa"/>
        </authorList>
    </citation>
    <scope>IDENTIFICATION</scope>
</reference>
<proteinExistence type="predicted"/>